<keyword evidence="1" id="KW-1133">Transmembrane helix</keyword>
<name>A0A1G2NF59_9BACT</name>
<comment type="caution">
    <text evidence="2">The sequence shown here is derived from an EMBL/GenBank/DDBJ whole genome shotgun (WGS) entry which is preliminary data.</text>
</comment>
<dbReference type="Proteomes" id="UP000176221">
    <property type="component" value="Unassembled WGS sequence"/>
</dbReference>
<evidence type="ECO:0000313" key="2">
    <source>
        <dbReference type="EMBL" id="OHA34704.1"/>
    </source>
</evidence>
<reference evidence="2 3" key="1">
    <citation type="journal article" date="2016" name="Nat. Commun.">
        <title>Thousands of microbial genomes shed light on interconnected biogeochemical processes in an aquifer system.</title>
        <authorList>
            <person name="Anantharaman K."/>
            <person name="Brown C.T."/>
            <person name="Hug L.A."/>
            <person name="Sharon I."/>
            <person name="Castelle C.J."/>
            <person name="Probst A.J."/>
            <person name="Thomas B.C."/>
            <person name="Singh A."/>
            <person name="Wilkins M.J."/>
            <person name="Karaoz U."/>
            <person name="Brodie E.L."/>
            <person name="Williams K.H."/>
            <person name="Hubbard S.S."/>
            <person name="Banfield J.F."/>
        </authorList>
    </citation>
    <scope>NUCLEOTIDE SEQUENCE [LARGE SCALE GENOMIC DNA]</scope>
</reference>
<gene>
    <name evidence="2" type="ORF">A2928_03680</name>
</gene>
<sequence>MKKILERYIDVKKVSTTIGMVILGTLIIVIGLQTYVNYQNRTLAGKQAELFLSGMIADSLNAESATKEDTKGKYVQTGAQISSELGSGKGESTEIVDPNATDVCLGAKHSDFSCYDELFKNLTNEKGSAASFGLLRKIYPINDYVRSQCHPITHVIGRTAALLYPTAAEAYKYGDSYCWSGYYHGVLETMVFKIGYENLSKSLNDICAPLEQARKYSFDHFNCVHGLGHGVMAVYGDDLFESLKACDALTDWWNRSSCWGGVFMENVIVDNTYHNSRFLKPEDPHYPCNAVGDAYKQTCYLMQTSYMLKVNNQDFDKVFALCSQTEDAYKNTCYQSLGRDASGGSLSEVAPTVAKCSYGDDTNQISNCIIGASKDFVSYFHGTSEAREFCKAWADPKLREVCDSTVTAYAQVL</sequence>
<accession>A0A1G2NF59</accession>
<feature type="transmembrane region" description="Helical" evidence="1">
    <location>
        <begin position="20"/>
        <end position="38"/>
    </location>
</feature>
<organism evidence="2 3">
    <name type="scientific">Candidatus Taylorbacteria bacterium RIFCSPLOWO2_01_FULL_45_15b</name>
    <dbReference type="NCBI Taxonomy" id="1802319"/>
    <lineage>
        <taxon>Bacteria</taxon>
        <taxon>Candidatus Tayloriibacteriota</taxon>
    </lineage>
</organism>
<evidence type="ECO:0000256" key="1">
    <source>
        <dbReference type="SAM" id="Phobius"/>
    </source>
</evidence>
<proteinExistence type="predicted"/>
<keyword evidence="1" id="KW-0472">Membrane</keyword>
<dbReference type="AlphaFoldDB" id="A0A1G2NF59"/>
<protein>
    <submittedName>
        <fullName evidence="2">Uncharacterized protein</fullName>
    </submittedName>
</protein>
<keyword evidence="1" id="KW-0812">Transmembrane</keyword>
<evidence type="ECO:0000313" key="3">
    <source>
        <dbReference type="Proteomes" id="UP000176221"/>
    </source>
</evidence>
<dbReference type="EMBL" id="MHRX01000008">
    <property type="protein sequence ID" value="OHA34704.1"/>
    <property type="molecule type" value="Genomic_DNA"/>
</dbReference>